<dbReference type="EMBL" id="JWIT01000008">
    <property type="protein sequence ID" value="KJF72875.1"/>
    <property type="molecule type" value="Genomic_DNA"/>
</dbReference>
<dbReference type="Pfam" id="PF00149">
    <property type="entry name" value="Metallophos"/>
    <property type="match status" value="1"/>
</dbReference>
<protein>
    <recommendedName>
        <fullName evidence="1">Calcineurin-like phosphoesterase domain-containing protein</fullName>
    </recommendedName>
</protein>
<evidence type="ECO:0000259" key="1">
    <source>
        <dbReference type="Pfam" id="PF00149"/>
    </source>
</evidence>
<evidence type="ECO:0000313" key="2">
    <source>
        <dbReference type="EMBL" id="KJF72875.1"/>
    </source>
</evidence>
<dbReference type="Proteomes" id="UP000032564">
    <property type="component" value="Unassembled WGS sequence"/>
</dbReference>
<accession>A0ABR5D730</accession>
<keyword evidence="3" id="KW-1185">Reference proteome</keyword>
<proteinExistence type="predicted"/>
<evidence type="ECO:0000313" key="3">
    <source>
        <dbReference type="Proteomes" id="UP000032564"/>
    </source>
</evidence>
<dbReference type="Gene3D" id="3.60.21.10">
    <property type="match status" value="1"/>
</dbReference>
<comment type="caution">
    <text evidence="2">The sequence shown here is derived from an EMBL/GenBank/DDBJ whole genome shotgun (WGS) entry which is preliminary data.</text>
</comment>
<gene>
    <name evidence="2" type="ORF">RP75_14780</name>
</gene>
<dbReference type="RefSeq" id="WP_045019751.1">
    <property type="nucleotide sequence ID" value="NZ_CP166105.1"/>
</dbReference>
<dbReference type="InterPro" id="IPR004843">
    <property type="entry name" value="Calcineurin-like_PHP"/>
</dbReference>
<feature type="domain" description="Calcineurin-like phosphoesterase" evidence="1">
    <location>
        <begin position="1"/>
        <end position="200"/>
    </location>
</feature>
<dbReference type="PANTHER" id="PTHR43143:SF1">
    <property type="entry name" value="SERINE_THREONINE-PROTEIN PHOSPHATASE CPPED1"/>
    <property type="match status" value="1"/>
</dbReference>
<reference evidence="2 3" key="1">
    <citation type="submission" date="2014-12" db="EMBL/GenBank/DDBJ databases">
        <authorList>
            <person name="Kuzmanovic N."/>
            <person name="Pulawska J."/>
            <person name="Obradovic A."/>
        </authorList>
    </citation>
    <scope>NUCLEOTIDE SEQUENCE [LARGE SCALE GENOMIC DNA]</scope>
    <source>
        <strain evidence="2 3">KFB 330</strain>
    </source>
</reference>
<dbReference type="InterPro" id="IPR051918">
    <property type="entry name" value="STPP_CPPED1"/>
</dbReference>
<sequence>MKIAVLSDPHIGSTNPVFVPNWEQVVAHVNAREDVDLVVILGDLTLLGSEQEEDLHFGLNALGAVNKPWLALPGNHDVGDISRASHQPANAERLLNWQALYGPGHWHSDVFPGWRLIGLNSQIIGTGLPEEAMQWEALEQALTTCGALKPVLFTHMPLFLNDWEEVDRPAWALMRDGRTRLRRLIEGHKIQAVVTGHMHRIVQFDLPESRFIWCAASSFLTYDGSMPAQPGAALLGLTILNLNETDISAEFIEIKELMVSRIEDYNGTIYRSPAKDA</sequence>
<dbReference type="SUPFAM" id="SSF56300">
    <property type="entry name" value="Metallo-dependent phosphatases"/>
    <property type="match status" value="1"/>
</dbReference>
<organism evidence="2 3">
    <name type="scientific">Agrobacterium arsenijevicii</name>
    <dbReference type="NCBI Taxonomy" id="1585697"/>
    <lineage>
        <taxon>Bacteria</taxon>
        <taxon>Pseudomonadati</taxon>
        <taxon>Pseudomonadota</taxon>
        <taxon>Alphaproteobacteria</taxon>
        <taxon>Hyphomicrobiales</taxon>
        <taxon>Rhizobiaceae</taxon>
        <taxon>Rhizobium/Agrobacterium group</taxon>
        <taxon>Agrobacterium</taxon>
    </lineage>
</organism>
<name>A0ABR5D730_9HYPH</name>
<dbReference type="InterPro" id="IPR029052">
    <property type="entry name" value="Metallo-depent_PP-like"/>
</dbReference>
<dbReference type="PANTHER" id="PTHR43143">
    <property type="entry name" value="METALLOPHOSPHOESTERASE, CALCINEURIN SUPERFAMILY"/>
    <property type="match status" value="1"/>
</dbReference>